<feature type="transmembrane region" description="Helical" evidence="1">
    <location>
        <begin position="85"/>
        <end position="103"/>
    </location>
</feature>
<dbReference type="EMBL" id="MU864060">
    <property type="protein sequence ID" value="KAK4194451.1"/>
    <property type="molecule type" value="Genomic_DNA"/>
</dbReference>
<keyword evidence="1" id="KW-1133">Transmembrane helix</keyword>
<organism evidence="2 3">
    <name type="scientific">Triangularia verruculosa</name>
    <dbReference type="NCBI Taxonomy" id="2587418"/>
    <lineage>
        <taxon>Eukaryota</taxon>
        <taxon>Fungi</taxon>
        <taxon>Dikarya</taxon>
        <taxon>Ascomycota</taxon>
        <taxon>Pezizomycotina</taxon>
        <taxon>Sordariomycetes</taxon>
        <taxon>Sordariomycetidae</taxon>
        <taxon>Sordariales</taxon>
        <taxon>Podosporaceae</taxon>
        <taxon>Triangularia</taxon>
    </lineage>
</organism>
<sequence>MKLSSEPPIEPHFRLSALPTALSTTLPVAPVTVDIEAVNTALQVVNIARRRLCGRRHQVGLVAYTSVLRLWCLSLNMEVRLLPGAEYWGVVVVFYPIGAALYGGSLRKSLFAGGGDGSRIFLVIVIRSIEKSTK</sequence>
<evidence type="ECO:0000256" key="1">
    <source>
        <dbReference type="SAM" id="Phobius"/>
    </source>
</evidence>
<reference evidence="2" key="1">
    <citation type="journal article" date="2023" name="Mol. Phylogenet. Evol.">
        <title>Genome-scale phylogeny and comparative genomics of the fungal order Sordariales.</title>
        <authorList>
            <person name="Hensen N."/>
            <person name="Bonometti L."/>
            <person name="Westerberg I."/>
            <person name="Brannstrom I.O."/>
            <person name="Guillou S."/>
            <person name="Cros-Aarteil S."/>
            <person name="Calhoun S."/>
            <person name="Haridas S."/>
            <person name="Kuo A."/>
            <person name="Mondo S."/>
            <person name="Pangilinan J."/>
            <person name="Riley R."/>
            <person name="LaButti K."/>
            <person name="Andreopoulos B."/>
            <person name="Lipzen A."/>
            <person name="Chen C."/>
            <person name="Yan M."/>
            <person name="Daum C."/>
            <person name="Ng V."/>
            <person name="Clum A."/>
            <person name="Steindorff A."/>
            <person name="Ohm R.A."/>
            <person name="Martin F."/>
            <person name="Silar P."/>
            <person name="Natvig D.O."/>
            <person name="Lalanne C."/>
            <person name="Gautier V."/>
            <person name="Ament-Velasquez S.L."/>
            <person name="Kruys A."/>
            <person name="Hutchinson M.I."/>
            <person name="Powell A.J."/>
            <person name="Barry K."/>
            <person name="Miller A.N."/>
            <person name="Grigoriev I.V."/>
            <person name="Debuchy R."/>
            <person name="Gladieux P."/>
            <person name="Hiltunen Thoren M."/>
            <person name="Johannesson H."/>
        </authorList>
    </citation>
    <scope>NUCLEOTIDE SEQUENCE</scope>
    <source>
        <strain evidence="2">CBS 315.58</strain>
    </source>
</reference>
<proteinExistence type="predicted"/>
<protein>
    <submittedName>
        <fullName evidence="2">Uncharacterized protein</fullName>
    </submittedName>
</protein>
<accession>A0AAN7AMQ2</accession>
<dbReference type="Proteomes" id="UP001303160">
    <property type="component" value="Unassembled WGS sequence"/>
</dbReference>
<evidence type="ECO:0000313" key="3">
    <source>
        <dbReference type="Proteomes" id="UP001303160"/>
    </source>
</evidence>
<keyword evidence="1" id="KW-0812">Transmembrane</keyword>
<comment type="caution">
    <text evidence="2">The sequence shown here is derived from an EMBL/GenBank/DDBJ whole genome shotgun (WGS) entry which is preliminary data.</text>
</comment>
<name>A0AAN7AMQ2_9PEZI</name>
<reference evidence="2" key="2">
    <citation type="submission" date="2023-05" db="EMBL/GenBank/DDBJ databases">
        <authorList>
            <consortium name="Lawrence Berkeley National Laboratory"/>
            <person name="Steindorff A."/>
            <person name="Hensen N."/>
            <person name="Bonometti L."/>
            <person name="Westerberg I."/>
            <person name="Brannstrom I.O."/>
            <person name="Guillou S."/>
            <person name="Cros-Aarteil S."/>
            <person name="Calhoun S."/>
            <person name="Haridas S."/>
            <person name="Kuo A."/>
            <person name="Mondo S."/>
            <person name="Pangilinan J."/>
            <person name="Riley R."/>
            <person name="Labutti K."/>
            <person name="Andreopoulos B."/>
            <person name="Lipzen A."/>
            <person name="Chen C."/>
            <person name="Yanf M."/>
            <person name="Daum C."/>
            <person name="Ng V."/>
            <person name="Clum A."/>
            <person name="Ohm R."/>
            <person name="Martin F."/>
            <person name="Silar P."/>
            <person name="Natvig D."/>
            <person name="Lalanne C."/>
            <person name="Gautier V."/>
            <person name="Ament-Velasquez S.L."/>
            <person name="Kruys A."/>
            <person name="Hutchinson M.I."/>
            <person name="Powell A.J."/>
            <person name="Barry K."/>
            <person name="Miller A.N."/>
            <person name="Grigoriev I.V."/>
            <person name="Debuchy R."/>
            <person name="Gladieux P."/>
            <person name="Thoren M.H."/>
            <person name="Johannesson H."/>
        </authorList>
    </citation>
    <scope>NUCLEOTIDE SEQUENCE</scope>
    <source>
        <strain evidence="2">CBS 315.58</strain>
    </source>
</reference>
<evidence type="ECO:0000313" key="2">
    <source>
        <dbReference type="EMBL" id="KAK4194451.1"/>
    </source>
</evidence>
<dbReference type="AlphaFoldDB" id="A0AAN7AMQ2"/>
<keyword evidence="1" id="KW-0472">Membrane</keyword>
<gene>
    <name evidence="2" type="ORF">QBC40DRAFT_302094</name>
</gene>
<keyword evidence="3" id="KW-1185">Reference proteome</keyword>